<dbReference type="PANTHER" id="PTHR43364:SF1">
    <property type="entry name" value="OXIDOREDUCTASE YDHF"/>
    <property type="match status" value="1"/>
</dbReference>
<dbReference type="EMBL" id="BONC01000001">
    <property type="protein sequence ID" value="GIF54094.1"/>
    <property type="molecule type" value="Genomic_DNA"/>
</dbReference>
<dbReference type="Proteomes" id="UP000624325">
    <property type="component" value="Unassembled WGS sequence"/>
</dbReference>
<dbReference type="InterPro" id="IPR036812">
    <property type="entry name" value="NAD(P)_OxRdtase_dom_sf"/>
</dbReference>
<dbReference type="CDD" id="cd19092">
    <property type="entry name" value="AKR_BsYcsN_EcYdhF-like"/>
    <property type="match status" value="1"/>
</dbReference>
<dbReference type="InterPro" id="IPR020471">
    <property type="entry name" value="AKR"/>
</dbReference>
<reference evidence="2 3" key="1">
    <citation type="submission" date="2021-01" db="EMBL/GenBank/DDBJ databases">
        <title>Whole genome shotgun sequence of Asanoa iriomotensis NBRC 100142.</title>
        <authorList>
            <person name="Komaki H."/>
            <person name="Tamura T."/>
        </authorList>
    </citation>
    <scope>NUCLEOTIDE SEQUENCE [LARGE SCALE GENOMIC DNA]</scope>
    <source>
        <strain evidence="2 3">NBRC 100142</strain>
    </source>
</reference>
<dbReference type="PROSITE" id="PS51257">
    <property type="entry name" value="PROKAR_LIPOPROTEIN"/>
    <property type="match status" value="1"/>
</dbReference>
<dbReference type="InterPro" id="IPR023210">
    <property type="entry name" value="NADP_OxRdtase_dom"/>
</dbReference>
<dbReference type="RefSeq" id="WP_203699810.1">
    <property type="nucleotide sequence ID" value="NZ_BAAALU010000017.1"/>
</dbReference>
<dbReference type="InterPro" id="IPR050523">
    <property type="entry name" value="AKR_Detox_Biosynth"/>
</dbReference>
<feature type="domain" description="NADP-dependent oxidoreductase" evidence="1">
    <location>
        <begin position="16"/>
        <end position="290"/>
    </location>
</feature>
<dbReference type="PRINTS" id="PR00069">
    <property type="entry name" value="ALDKETRDTASE"/>
</dbReference>
<organism evidence="2 3">
    <name type="scientific">Asanoa iriomotensis</name>
    <dbReference type="NCBI Taxonomy" id="234613"/>
    <lineage>
        <taxon>Bacteria</taxon>
        <taxon>Bacillati</taxon>
        <taxon>Actinomycetota</taxon>
        <taxon>Actinomycetes</taxon>
        <taxon>Micromonosporales</taxon>
        <taxon>Micromonosporaceae</taxon>
        <taxon>Asanoa</taxon>
    </lineage>
</organism>
<sequence length="305" mass="32948">MRYVDIGGSGLLGSTVALGCMRIASLDKAELVNLLGVAVDAGINLFDHADIYGGGRCEEVFGEAFRSVSVRREDVLLQTKCGIRDGFFDFSKEHILASVNGSLSRLGTDHVDLLLLHRPDALVEPAEVAAAFDELHAAGKVRAFGVSNQHPMQIELLRRHVRQPLVTNQLQLSVAHTGMIDAGINVNMTSPGAFDRDGGVLDYCRLHGITIQAWSVLQYGQIEGTLLDAEQFPELDRALRDTADQLSVTPAAVAVAWILRHPARMQAIVGSTNAARVASLAAASDVELSRPAWYEVYRAAGNRLP</sequence>
<dbReference type="Gene3D" id="3.20.20.100">
    <property type="entry name" value="NADP-dependent oxidoreductase domain"/>
    <property type="match status" value="1"/>
</dbReference>
<evidence type="ECO:0000313" key="2">
    <source>
        <dbReference type="EMBL" id="GIF54094.1"/>
    </source>
</evidence>
<protein>
    <submittedName>
        <fullName evidence="2">Oxidoreductase</fullName>
    </submittedName>
</protein>
<keyword evidence="3" id="KW-1185">Reference proteome</keyword>
<accession>A0ABQ4BU87</accession>
<proteinExistence type="predicted"/>
<dbReference type="Pfam" id="PF00248">
    <property type="entry name" value="Aldo_ket_red"/>
    <property type="match status" value="1"/>
</dbReference>
<dbReference type="SUPFAM" id="SSF51430">
    <property type="entry name" value="NAD(P)-linked oxidoreductase"/>
    <property type="match status" value="1"/>
</dbReference>
<evidence type="ECO:0000259" key="1">
    <source>
        <dbReference type="Pfam" id="PF00248"/>
    </source>
</evidence>
<dbReference type="PANTHER" id="PTHR43364">
    <property type="entry name" value="NADH-SPECIFIC METHYLGLYOXAL REDUCTASE-RELATED"/>
    <property type="match status" value="1"/>
</dbReference>
<evidence type="ECO:0000313" key="3">
    <source>
        <dbReference type="Proteomes" id="UP000624325"/>
    </source>
</evidence>
<comment type="caution">
    <text evidence="2">The sequence shown here is derived from an EMBL/GenBank/DDBJ whole genome shotgun (WGS) entry which is preliminary data.</text>
</comment>
<name>A0ABQ4BU87_9ACTN</name>
<gene>
    <name evidence="2" type="ORF">Air01nite_01890</name>
</gene>